<dbReference type="InterPro" id="IPR012677">
    <property type="entry name" value="Nucleotide-bd_a/b_plait_sf"/>
</dbReference>
<feature type="region of interest" description="Disordered" evidence="3">
    <location>
        <begin position="111"/>
        <end position="136"/>
    </location>
</feature>
<feature type="domain" description="RRM" evidence="4">
    <location>
        <begin position="234"/>
        <end position="310"/>
    </location>
</feature>
<feature type="compositionally biased region" description="Polar residues" evidence="3">
    <location>
        <begin position="166"/>
        <end position="181"/>
    </location>
</feature>
<reference evidence="5" key="1">
    <citation type="submission" date="2018-07" db="EMBL/GenBank/DDBJ databases">
        <title>Comparative genomics of catfishes provides insights into carnivory and benthic adaptation.</title>
        <authorList>
            <person name="Zhang Y."/>
            <person name="Wang D."/>
            <person name="Peng Z."/>
            <person name="Zheng S."/>
            <person name="Shao F."/>
            <person name="Tao W."/>
        </authorList>
    </citation>
    <scope>NUCLEOTIDE SEQUENCE</scope>
    <source>
        <strain evidence="5">Chongqing</strain>
    </source>
</reference>
<protein>
    <submittedName>
        <fullName evidence="5">Polyadenylate-binding protein 4 isoform X1</fullName>
    </submittedName>
</protein>
<dbReference type="PANTHER" id="PTHR48025">
    <property type="entry name" value="OS02G0815200 PROTEIN"/>
    <property type="match status" value="1"/>
</dbReference>
<dbReference type="AlphaFoldDB" id="A0AAD5B1X4"/>
<feature type="compositionally biased region" description="Polar residues" evidence="3">
    <location>
        <begin position="214"/>
        <end position="225"/>
    </location>
</feature>
<dbReference type="EMBL" id="MU551540">
    <property type="protein sequence ID" value="KAI5625970.1"/>
    <property type="molecule type" value="Genomic_DNA"/>
</dbReference>
<dbReference type="InterPro" id="IPR050502">
    <property type="entry name" value="Euk_RNA-bind_prot"/>
</dbReference>
<evidence type="ECO:0000256" key="2">
    <source>
        <dbReference type="PROSITE-ProRule" id="PRU00176"/>
    </source>
</evidence>
<dbReference type="PANTHER" id="PTHR48025:SF1">
    <property type="entry name" value="RRM DOMAIN-CONTAINING PROTEIN"/>
    <property type="match status" value="1"/>
</dbReference>
<gene>
    <name evidence="5" type="ORF">C0J50_14524</name>
</gene>
<evidence type="ECO:0000256" key="3">
    <source>
        <dbReference type="SAM" id="MobiDB-lite"/>
    </source>
</evidence>
<evidence type="ECO:0000256" key="1">
    <source>
        <dbReference type="ARBA" id="ARBA00022884"/>
    </source>
</evidence>
<dbReference type="PROSITE" id="PS50102">
    <property type="entry name" value="RRM"/>
    <property type="match status" value="1"/>
</dbReference>
<accession>A0AAD5B1X4</accession>
<evidence type="ECO:0000313" key="5">
    <source>
        <dbReference type="EMBL" id="KAI5625970.1"/>
    </source>
</evidence>
<sequence>MKRRCREGNAALLRGLQVDTALLGDQSLNCACAYRRVVKMNVYTQQSPTAGRISNDASLMTARGFYSTPQPPRRDLPLLSVRQSKPIRIQDPNKGGQDVSLDELRRGRTVLSVTQSPQPEPQRPVQPVGNPEASVPTTYTGKIIIRTEIVEKDENKEEQTEKVMGQNKQVASSTPKASKSPTWAEILRGGKRTENVETSREEKTQAEKPEVRKNQQQLSENTRKSQLSDYAKKVELYIWNLDYSVDNKRLYKAFLPFGTIIHAKVMMEDGRSRGFGYVSYSSTAEAETAIKEMNGKMLGRRALNVSLSKAREERPPYHTRGKQMSSRPAKPLQSSQKET</sequence>
<dbReference type="Proteomes" id="UP001205998">
    <property type="component" value="Unassembled WGS sequence"/>
</dbReference>
<feature type="region of interest" description="Disordered" evidence="3">
    <location>
        <begin position="152"/>
        <end position="225"/>
    </location>
</feature>
<dbReference type="SMART" id="SM00360">
    <property type="entry name" value="RRM"/>
    <property type="match status" value="1"/>
</dbReference>
<feature type="region of interest" description="Disordered" evidence="3">
    <location>
        <begin position="306"/>
        <end position="339"/>
    </location>
</feature>
<name>A0AAD5B1X4_SILAS</name>
<feature type="compositionally biased region" description="Basic and acidic residues" evidence="3">
    <location>
        <begin position="191"/>
        <end position="213"/>
    </location>
</feature>
<feature type="compositionally biased region" description="Basic and acidic residues" evidence="3">
    <location>
        <begin position="152"/>
        <end position="161"/>
    </location>
</feature>
<feature type="region of interest" description="Disordered" evidence="3">
    <location>
        <begin position="85"/>
        <end position="104"/>
    </location>
</feature>
<feature type="compositionally biased region" description="Polar residues" evidence="3">
    <location>
        <begin position="322"/>
        <end position="339"/>
    </location>
</feature>
<evidence type="ECO:0000313" key="6">
    <source>
        <dbReference type="Proteomes" id="UP001205998"/>
    </source>
</evidence>
<keyword evidence="6" id="KW-1185">Reference proteome</keyword>
<evidence type="ECO:0000259" key="4">
    <source>
        <dbReference type="PROSITE" id="PS50102"/>
    </source>
</evidence>
<dbReference type="Pfam" id="PF00076">
    <property type="entry name" value="RRM_1"/>
    <property type="match status" value="1"/>
</dbReference>
<organism evidence="5 6">
    <name type="scientific">Silurus asotus</name>
    <name type="common">Amur catfish</name>
    <name type="synonym">Parasilurus asotus</name>
    <dbReference type="NCBI Taxonomy" id="30991"/>
    <lineage>
        <taxon>Eukaryota</taxon>
        <taxon>Metazoa</taxon>
        <taxon>Chordata</taxon>
        <taxon>Craniata</taxon>
        <taxon>Vertebrata</taxon>
        <taxon>Euteleostomi</taxon>
        <taxon>Actinopterygii</taxon>
        <taxon>Neopterygii</taxon>
        <taxon>Teleostei</taxon>
        <taxon>Ostariophysi</taxon>
        <taxon>Siluriformes</taxon>
        <taxon>Siluridae</taxon>
        <taxon>Silurus</taxon>
    </lineage>
</organism>
<dbReference type="InterPro" id="IPR035979">
    <property type="entry name" value="RBD_domain_sf"/>
</dbReference>
<keyword evidence="1 2" id="KW-0694">RNA-binding</keyword>
<comment type="caution">
    <text evidence="5">The sequence shown here is derived from an EMBL/GenBank/DDBJ whole genome shotgun (WGS) entry which is preliminary data.</text>
</comment>
<dbReference type="SUPFAM" id="SSF54928">
    <property type="entry name" value="RNA-binding domain, RBD"/>
    <property type="match status" value="1"/>
</dbReference>
<dbReference type="Gene3D" id="3.30.70.330">
    <property type="match status" value="1"/>
</dbReference>
<dbReference type="InterPro" id="IPR000504">
    <property type="entry name" value="RRM_dom"/>
</dbReference>
<proteinExistence type="predicted"/>
<dbReference type="GO" id="GO:0003729">
    <property type="term" value="F:mRNA binding"/>
    <property type="evidence" value="ECO:0007669"/>
    <property type="project" value="TreeGrafter"/>
</dbReference>